<gene>
    <name evidence="3" type="ORF">KC729_20650</name>
</gene>
<comment type="caution">
    <text evidence="3">The sequence shown here is derived from an EMBL/GenBank/DDBJ whole genome shotgun (WGS) entry which is preliminary data.</text>
</comment>
<dbReference type="Proteomes" id="UP000697710">
    <property type="component" value="Unassembled WGS sequence"/>
</dbReference>
<name>A0A956RQV3_UNCEI</name>
<dbReference type="AlphaFoldDB" id="A0A956RQV3"/>
<dbReference type="Gene3D" id="3.30.830.10">
    <property type="entry name" value="Metalloenzyme, LuxS/M16 peptidase-like"/>
    <property type="match status" value="1"/>
</dbReference>
<dbReference type="SUPFAM" id="SSF63411">
    <property type="entry name" value="LuxS/MPP-like metallohydrolase"/>
    <property type="match status" value="1"/>
</dbReference>
<dbReference type="PANTHER" id="PTHR11851:SF49">
    <property type="entry name" value="MITOCHONDRIAL-PROCESSING PEPTIDASE SUBUNIT ALPHA"/>
    <property type="match status" value="1"/>
</dbReference>
<comment type="similarity">
    <text evidence="1">Belongs to the peptidase M16 family.</text>
</comment>
<accession>A0A956RQV3</accession>
<dbReference type="InterPro" id="IPR050361">
    <property type="entry name" value="MPP/UQCRC_Complex"/>
</dbReference>
<dbReference type="GO" id="GO:0006508">
    <property type="term" value="P:proteolysis"/>
    <property type="evidence" value="ECO:0007669"/>
    <property type="project" value="InterPro"/>
</dbReference>
<dbReference type="GO" id="GO:0004222">
    <property type="term" value="F:metalloendopeptidase activity"/>
    <property type="evidence" value="ECO:0007669"/>
    <property type="project" value="InterPro"/>
</dbReference>
<dbReference type="GO" id="GO:0046872">
    <property type="term" value="F:metal ion binding"/>
    <property type="evidence" value="ECO:0007669"/>
    <property type="project" value="InterPro"/>
</dbReference>
<evidence type="ECO:0000313" key="4">
    <source>
        <dbReference type="Proteomes" id="UP000697710"/>
    </source>
</evidence>
<evidence type="ECO:0000313" key="3">
    <source>
        <dbReference type="EMBL" id="MCA9730106.1"/>
    </source>
</evidence>
<dbReference type="InterPro" id="IPR011249">
    <property type="entry name" value="Metalloenz_LuxS/M16"/>
</dbReference>
<reference evidence="3" key="2">
    <citation type="journal article" date="2021" name="Microbiome">
        <title>Successional dynamics and alternative stable states in a saline activated sludge microbial community over 9 years.</title>
        <authorList>
            <person name="Wang Y."/>
            <person name="Ye J."/>
            <person name="Ju F."/>
            <person name="Liu L."/>
            <person name="Boyd J.A."/>
            <person name="Deng Y."/>
            <person name="Parks D.H."/>
            <person name="Jiang X."/>
            <person name="Yin X."/>
            <person name="Woodcroft B.J."/>
            <person name="Tyson G.W."/>
            <person name="Hugenholtz P."/>
            <person name="Polz M.F."/>
            <person name="Zhang T."/>
        </authorList>
    </citation>
    <scope>NUCLEOTIDE SEQUENCE</scope>
    <source>
        <strain evidence="3">HKST-UBA01</strain>
    </source>
</reference>
<dbReference type="InterPro" id="IPR001431">
    <property type="entry name" value="Pept_M16_Zn_BS"/>
</dbReference>
<organism evidence="3 4">
    <name type="scientific">Eiseniibacteriota bacterium</name>
    <dbReference type="NCBI Taxonomy" id="2212470"/>
    <lineage>
        <taxon>Bacteria</taxon>
        <taxon>Candidatus Eiseniibacteriota</taxon>
    </lineage>
</organism>
<evidence type="ECO:0000256" key="1">
    <source>
        <dbReference type="ARBA" id="ARBA00007261"/>
    </source>
</evidence>
<dbReference type="PROSITE" id="PS00143">
    <property type="entry name" value="INSULINASE"/>
    <property type="match status" value="1"/>
</dbReference>
<feature type="domain" description="Peptidase M16 N-terminal" evidence="2">
    <location>
        <begin position="32"/>
        <end position="171"/>
    </location>
</feature>
<evidence type="ECO:0000259" key="2">
    <source>
        <dbReference type="Pfam" id="PF00675"/>
    </source>
</evidence>
<sequence length="214" mass="24302">MKFLRQIGPIEEPRVLRRELRNGLVILAEPAEHIPSLAIGVWVRSGSRHEPEGQIGIAHLLEHMVFKGTRQHSAYQIAKRIEALGGQVDAFTTKETTCYHARVFAGHRAETVHLLGEILSQSAFPRVELDKERQVVIEEIHSYDDNPEEYVFDLATEEVWRGHPLGNSILGRAETLHGMGTRDLKRFHQGHYTRPNLLVTVAGKFDFDRLCAEV</sequence>
<protein>
    <submittedName>
        <fullName evidence="3">Insulinase family protein</fullName>
    </submittedName>
</protein>
<dbReference type="EMBL" id="JAGQHR010000993">
    <property type="protein sequence ID" value="MCA9730106.1"/>
    <property type="molecule type" value="Genomic_DNA"/>
</dbReference>
<dbReference type="InterPro" id="IPR011765">
    <property type="entry name" value="Pept_M16_N"/>
</dbReference>
<reference evidence="3" key="1">
    <citation type="submission" date="2020-04" db="EMBL/GenBank/DDBJ databases">
        <authorList>
            <person name="Zhang T."/>
        </authorList>
    </citation>
    <scope>NUCLEOTIDE SEQUENCE</scope>
    <source>
        <strain evidence="3">HKST-UBA01</strain>
    </source>
</reference>
<proteinExistence type="inferred from homology"/>
<dbReference type="Pfam" id="PF00675">
    <property type="entry name" value="Peptidase_M16"/>
    <property type="match status" value="1"/>
</dbReference>
<dbReference type="PANTHER" id="PTHR11851">
    <property type="entry name" value="METALLOPROTEASE"/>
    <property type="match status" value="1"/>
</dbReference>
<feature type="non-terminal residue" evidence="3">
    <location>
        <position position="214"/>
    </location>
</feature>